<dbReference type="Gramene" id="TVU45599">
    <property type="protein sequence ID" value="TVU45599"/>
    <property type="gene ID" value="EJB05_05089"/>
</dbReference>
<dbReference type="Pfam" id="PF00201">
    <property type="entry name" value="UDPGT"/>
    <property type="match status" value="1"/>
</dbReference>
<reference evidence="4 5" key="1">
    <citation type="journal article" date="2019" name="Sci. Rep.">
        <title>A high-quality genome of Eragrostis curvula grass provides insights into Poaceae evolution and supports new strategies to enhance forage quality.</title>
        <authorList>
            <person name="Carballo J."/>
            <person name="Santos B.A.C.M."/>
            <person name="Zappacosta D."/>
            <person name="Garbus I."/>
            <person name="Selva J.P."/>
            <person name="Gallo C.A."/>
            <person name="Diaz A."/>
            <person name="Albertini E."/>
            <person name="Caccamo M."/>
            <person name="Echenique V."/>
        </authorList>
    </citation>
    <scope>NUCLEOTIDE SEQUENCE [LARGE SCALE GENOMIC DNA]</scope>
    <source>
        <strain evidence="5">cv. Victoria</strain>
        <tissue evidence="4">Leaf</tissue>
    </source>
</reference>
<dbReference type="OrthoDB" id="5835829at2759"/>
<evidence type="ECO:0000256" key="1">
    <source>
        <dbReference type="ARBA" id="ARBA00009995"/>
    </source>
</evidence>
<dbReference type="InterPro" id="IPR002213">
    <property type="entry name" value="UDP_glucos_trans"/>
</dbReference>
<dbReference type="PANTHER" id="PTHR11926">
    <property type="entry name" value="GLUCOSYL/GLUCURONOSYL TRANSFERASES"/>
    <property type="match status" value="1"/>
</dbReference>
<evidence type="ECO:0000256" key="3">
    <source>
        <dbReference type="SAM" id="MobiDB-lite"/>
    </source>
</evidence>
<comment type="caution">
    <text evidence="4">The sequence shown here is derived from an EMBL/GenBank/DDBJ whole genome shotgun (WGS) entry which is preliminary data.</text>
</comment>
<dbReference type="GO" id="GO:0080044">
    <property type="term" value="F:quercetin 7-O-glucosyltransferase activity"/>
    <property type="evidence" value="ECO:0007669"/>
    <property type="project" value="TreeGrafter"/>
</dbReference>
<sequence>MAHVLVVPCPGQGHMNPMVQFAKTLASRGVLTTFVTTRFIARTAGVDAWPATVATISDGHDEGGLASASSISEYLEKQRAAASASLAALIEARASSPAPFTCIVYDSFEQCVPPLARRMGVPAVPFSTQSCAVSAVYCYVNRGRLDVPPAAAKGDGGCVPKSEAVEGLPEMERTEFPSFVFDEGAYPMLTKLALNQFDHVGKDDLVLFNSFEELESECKFRNQTIHLIAVCAYVFDGLSNHMKARCIGPCVPLPAADTGSAGHITYIWCQPCKPVQGLHQVAGHQGPRLRSLHLLRQLRVPRRRPDGRARLRPPRRRQALPVGGQSNRGSQPPARPPGRGHCVGRGADRALEVLAHPAVGCFVKHCGWNSTLEALSFGVPMVALGLWTDQPMNAFNVERAWAAGARARRDMDTGMFLRGVVERCVRAVMEEGEEAAALREAARKWMDMARAAVAPGGSSDRNLDEFVEFVRAGSRRDIVIEGKETAGPGYEYDYLDGA</sequence>
<dbReference type="AlphaFoldDB" id="A0A5J9WB83"/>
<dbReference type="GO" id="GO:0080043">
    <property type="term" value="F:quercetin 3-O-glucosyltransferase activity"/>
    <property type="evidence" value="ECO:0007669"/>
    <property type="project" value="TreeGrafter"/>
</dbReference>
<name>A0A5J9WB83_9POAL</name>
<dbReference type="CDD" id="cd03784">
    <property type="entry name" value="GT1_Gtf-like"/>
    <property type="match status" value="1"/>
</dbReference>
<gene>
    <name evidence="4" type="ORF">EJB05_05089</name>
</gene>
<comment type="similarity">
    <text evidence="1">Belongs to the UDP-glycosyltransferase family.</text>
</comment>
<keyword evidence="5" id="KW-1185">Reference proteome</keyword>
<dbReference type="Gene3D" id="3.40.50.2000">
    <property type="entry name" value="Glycogen Phosphorylase B"/>
    <property type="match status" value="2"/>
</dbReference>
<accession>A0A5J9WB83</accession>
<keyword evidence="2" id="KW-0808">Transferase</keyword>
<evidence type="ECO:0000313" key="5">
    <source>
        <dbReference type="Proteomes" id="UP000324897"/>
    </source>
</evidence>
<organism evidence="4 5">
    <name type="scientific">Eragrostis curvula</name>
    <name type="common">weeping love grass</name>
    <dbReference type="NCBI Taxonomy" id="38414"/>
    <lineage>
        <taxon>Eukaryota</taxon>
        <taxon>Viridiplantae</taxon>
        <taxon>Streptophyta</taxon>
        <taxon>Embryophyta</taxon>
        <taxon>Tracheophyta</taxon>
        <taxon>Spermatophyta</taxon>
        <taxon>Magnoliopsida</taxon>
        <taxon>Liliopsida</taxon>
        <taxon>Poales</taxon>
        <taxon>Poaceae</taxon>
        <taxon>PACMAD clade</taxon>
        <taxon>Chloridoideae</taxon>
        <taxon>Eragrostideae</taxon>
        <taxon>Eragrostidinae</taxon>
        <taxon>Eragrostis</taxon>
    </lineage>
</organism>
<evidence type="ECO:0008006" key="6">
    <source>
        <dbReference type="Google" id="ProtNLM"/>
    </source>
</evidence>
<evidence type="ECO:0000256" key="2">
    <source>
        <dbReference type="ARBA" id="ARBA00022679"/>
    </source>
</evidence>
<evidence type="ECO:0000313" key="4">
    <source>
        <dbReference type="EMBL" id="TVU45599.1"/>
    </source>
</evidence>
<dbReference type="Proteomes" id="UP000324897">
    <property type="component" value="Chromosome 5"/>
</dbReference>
<dbReference type="PANTHER" id="PTHR11926:SF1500">
    <property type="entry name" value="INDOLE-3-ACETATE BETA-GLUCOSYLTRANSFERASE"/>
    <property type="match status" value="1"/>
</dbReference>
<protein>
    <recommendedName>
        <fullName evidence="6">Glycosyltransferase</fullName>
    </recommendedName>
</protein>
<feature type="region of interest" description="Disordered" evidence="3">
    <location>
        <begin position="303"/>
        <end position="340"/>
    </location>
</feature>
<dbReference type="SUPFAM" id="SSF53756">
    <property type="entry name" value="UDP-Glycosyltransferase/glycogen phosphorylase"/>
    <property type="match status" value="1"/>
</dbReference>
<feature type="non-terminal residue" evidence="4">
    <location>
        <position position="1"/>
    </location>
</feature>
<proteinExistence type="inferred from homology"/>
<dbReference type="EMBL" id="RWGY01000004">
    <property type="protein sequence ID" value="TVU45599.1"/>
    <property type="molecule type" value="Genomic_DNA"/>
</dbReference>